<gene>
    <name evidence="2" type="ORF">DS2_18603</name>
</gene>
<evidence type="ECO:0000313" key="3">
    <source>
        <dbReference type="Proteomes" id="UP000019276"/>
    </source>
</evidence>
<evidence type="ECO:0000259" key="1">
    <source>
        <dbReference type="Pfam" id="PF18765"/>
    </source>
</evidence>
<sequence length="128" mass="14617">MERLIKEILKQQPGLELAILYGSAATGKMRLDSDIDIAVQFSQPLNAHQKMVLASQLEKQLNRTIDLTDLSNLNGTILKQVLTKGVVIVENVKGTKEKLIRRMIYNQADMMPYVIRTLKERQKRFLHG</sequence>
<dbReference type="STRING" id="1328313.DS2_18603"/>
<dbReference type="CDD" id="cd05403">
    <property type="entry name" value="NT_KNTase_like"/>
    <property type="match status" value="1"/>
</dbReference>
<dbReference type="InterPro" id="IPR041633">
    <property type="entry name" value="Polbeta"/>
</dbReference>
<organism evidence="2 3">
    <name type="scientific">Catenovulum agarivorans DS-2</name>
    <dbReference type="NCBI Taxonomy" id="1328313"/>
    <lineage>
        <taxon>Bacteria</taxon>
        <taxon>Pseudomonadati</taxon>
        <taxon>Pseudomonadota</taxon>
        <taxon>Gammaproteobacteria</taxon>
        <taxon>Alteromonadales</taxon>
        <taxon>Alteromonadaceae</taxon>
        <taxon>Catenovulum</taxon>
    </lineage>
</organism>
<dbReference type="Proteomes" id="UP000019276">
    <property type="component" value="Unassembled WGS sequence"/>
</dbReference>
<dbReference type="InterPro" id="IPR043519">
    <property type="entry name" value="NT_sf"/>
</dbReference>
<dbReference type="PANTHER" id="PTHR43852">
    <property type="entry name" value="NUCLEOTIDYLTRANSFERASE"/>
    <property type="match status" value="1"/>
</dbReference>
<accession>W7Q879</accession>
<dbReference type="InterPro" id="IPR052930">
    <property type="entry name" value="TA_antitoxin_MntA"/>
</dbReference>
<dbReference type="eggNOG" id="COG1669">
    <property type="taxonomic scope" value="Bacteria"/>
</dbReference>
<dbReference type="PANTHER" id="PTHR43852:SF3">
    <property type="entry name" value="NUCLEOTIDYLTRANSFERASE"/>
    <property type="match status" value="1"/>
</dbReference>
<keyword evidence="3" id="KW-1185">Reference proteome</keyword>
<feature type="domain" description="Polymerase beta nucleotidyltransferase" evidence="1">
    <location>
        <begin position="5"/>
        <end position="91"/>
    </location>
</feature>
<evidence type="ECO:0000313" key="2">
    <source>
        <dbReference type="EMBL" id="EWH08181.1"/>
    </source>
</evidence>
<reference evidence="2 3" key="1">
    <citation type="journal article" date="2014" name="Genome Announc.">
        <title>Draft Genome Sequence of the Agar-Degrading Bacterium Catenovulum sp. Strain DS-2, Isolated from Intestines of Haliotis diversicolor.</title>
        <authorList>
            <person name="Shan D."/>
            <person name="Li X."/>
            <person name="Gu Z."/>
            <person name="Wei G."/>
            <person name="Gao Z."/>
            <person name="Shao Z."/>
        </authorList>
    </citation>
    <scope>NUCLEOTIDE SEQUENCE [LARGE SCALE GENOMIC DNA]</scope>
    <source>
        <strain evidence="2 3">DS-2</strain>
    </source>
</reference>
<dbReference type="Pfam" id="PF18765">
    <property type="entry name" value="Polbeta"/>
    <property type="match status" value="1"/>
</dbReference>
<dbReference type="AlphaFoldDB" id="W7Q879"/>
<proteinExistence type="predicted"/>
<dbReference type="SUPFAM" id="SSF81301">
    <property type="entry name" value="Nucleotidyltransferase"/>
    <property type="match status" value="1"/>
</dbReference>
<dbReference type="NCBIfam" id="NF047752">
    <property type="entry name" value="MntA_antitoxin"/>
    <property type="match status" value="1"/>
</dbReference>
<dbReference type="RefSeq" id="WP_035016555.1">
    <property type="nucleotide sequence ID" value="NZ_ARZY01000061.1"/>
</dbReference>
<comment type="caution">
    <text evidence="2">The sequence shown here is derived from an EMBL/GenBank/DDBJ whole genome shotgun (WGS) entry which is preliminary data.</text>
</comment>
<name>W7Q879_9ALTE</name>
<dbReference type="EMBL" id="ARZY01000061">
    <property type="protein sequence ID" value="EWH08181.1"/>
    <property type="molecule type" value="Genomic_DNA"/>
</dbReference>
<dbReference type="Gene3D" id="3.30.460.10">
    <property type="entry name" value="Beta Polymerase, domain 2"/>
    <property type="match status" value="1"/>
</dbReference>
<protein>
    <submittedName>
        <fullName evidence="2">DNA polymerase beta domain-containing protein</fullName>
    </submittedName>
</protein>
<dbReference type="OrthoDB" id="9793109at2"/>